<evidence type="ECO:0000313" key="2">
    <source>
        <dbReference type="Proteomes" id="UP000181951"/>
    </source>
</evidence>
<keyword evidence="2" id="KW-1185">Reference proteome</keyword>
<reference evidence="1 2" key="1">
    <citation type="submission" date="2016-10" db="EMBL/GenBank/DDBJ databases">
        <authorList>
            <person name="de Groot N.N."/>
        </authorList>
    </citation>
    <scope>NUCLEOTIDE SEQUENCE [LARGE SCALE GENOMIC DNA]</scope>
    <source>
        <strain evidence="1 2">CGMCC 4.2026</strain>
    </source>
</reference>
<feature type="non-terminal residue" evidence="1">
    <location>
        <position position="1"/>
    </location>
</feature>
<accession>A0A1H8V5G9</accession>
<name>A0A1H8V5G9_9ACTN</name>
<evidence type="ECO:0000313" key="1">
    <source>
        <dbReference type="EMBL" id="SEP10487.1"/>
    </source>
</evidence>
<organism evidence="1 2">
    <name type="scientific">Actinacidiphila rubida</name>
    <dbReference type="NCBI Taxonomy" id="310780"/>
    <lineage>
        <taxon>Bacteria</taxon>
        <taxon>Bacillati</taxon>
        <taxon>Actinomycetota</taxon>
        <taxon>Actinomycetes</taxon>
        <taxon>Kitasatosporales</taxon>
        <taxon>Streptomycetaceae</taxon>
        <taxon>Actinacidiphila</taxon>
    </lineage>
</organism>
<dbReference type="AlphaFoldDB" id="A0A1H8V5G9"/>
<dbReference type="Proteomes" id="UP000181951">
    <property type="component" value="Unassembled WGS sequence"/>
</dbReference>
<dbReference type="EMBL" id="FODD01000108">
    <property type="protein sequence ID" value="SEP10487.1"/>
    <property type="molecule type" value="Genomic_DNA"/>
</dbReference>
<sequence>DGSTLSSGVGLVTGGNLSDYQAKLTALGIG</sequence>
<gene>
    <name evidence="1" type="ORF">SAMN05216267_11081</name>
</gene>
<proteinExistence type="predicted"/>
<protein>
    <submittedName>
        <fullName evidence="1">Uncharacterized protein</fullName>
    </submittedName>
</protein>